<organism evidence="2 3">
    <name type="scientific">Plasmopara halstedii</name>
    <name type="common">Downy mildew of sunflower</name>
    <dbReference type="NCBI Taxonomy" id="4781"/>
    <lineage>
        <taxon>Eukaryota</taxon>
        <taxon>Sar</taxon>
        <taxon>Stramenopiles</taxon>
        <taxon>Oomycota</taxon>
        <taxon>Peronosporomycetes</taxon>
        <taxon>Peronosporales</taxon>
        <taxon>Peronosporaceae</taxon>
        <taxon>Plasmopara</taxon>
    </lineage>
</organism>
<sequence>MNLNFKATECLSVFMPCFTKRSYFFAKYDALTQCVGAYRSYAADAPTRFFGYYSLPPWVQLYRSSAADLSNLISNALSNDRQTLPYGTHLDSENSRRTSSGFE</sequence>
<keyword evidence="3" id="KW-1185">Reference proteome</keyword>
<dbReference type="Proteomes" id="UP000054928">
    <property type="component" value="Unassembled WGS sequence"/>
</dbReference>
<dbReference type="GeneID" id="36405056"/>
<dbReference type="EMBL" id="CCYD01000442">
    <property type="protein sequence ID" value="CEG39765.1"/>
    <property type="molecule type" value="Genomic_DNA"/>
</dbReference>
<feature type="region of interest" description="Disordered" evidence="1">
    <location>
        <begin position="82"/>
        <end position="103"/>
    </location>
</feature>
<dbReference type="AlphaFoldDB" id="A0A0P1AGG5"/>
<proteinExistence type="predicted"/>
<name>A0A0P1AGG5_PLAHL</name>
<evidence type="ECO:0000313" key="2">
    <source>
        <dbReference type="EMBL" id="CEG39765.1"/>
    </source>
</evidence>
<evidence type="ECO:0000256" key="1">
    <source>
        <dbReference type="SAM" id="MobiDB-lite"/>
    </source>
</evidence>
<dbReference type="RefSeq" id="XP_024576134.1">
    <property type="nucleotide sequence ID" value="XM_024725348.1"/>
</dbReference>
<protein>
    <submittedName>
        <fullName evidence="2">Uncharacterized protein</fullName>
    </submittedName>
</protein>
<reference evidence="3" key="1">
    <citation type="submission" date="2014-09" db="EMBL/GenBank/DDBJ databases">
        <authorList>
            <person name="Sharma Rahul"/>
            <person name="Thines Marco"/>
        </authorList>
    </citation>
    <scope>NUCLEOTIDE SEQUENCE [LARGE SCALE GENOMIC DNA]</scope>
</reference>
<evidence type="ECO:0000313" key="3">
    <source>
        <dbReference type="Proteomes" id="UP000054928"/>
    </source>
</evidence>
<accession>A0A0P1AGG5</accession>